<dbReference type="InterPro" id="IPR012131">
    <property type="entry name" value="Hstdl_DH"/>
</dbReference>
<dbReference type="PIRSF" id="PIRSF000099">
    <property type="entry name" value="Histidinol_dh"/>
    <property type="match status" value="1"/>
</dbReference>
<keyword evidence="3" id="KW-0479">Metal-binding</keyword>
<dbReference type="EC" id="1.1.1.23" evidence="9"/>
<sequence>MDKVTFHDYAALNAEERSAILRRSEADLSDFLEKSKPILEAVRTEGDEAVARFGRDFDKAAVTKDTIKATAAEFDAAFSMVDAETIEAIEFGIANIRKFHEEQAPEAMWLKEIRPGAFAGDRFTPIKSVALYVPRGKGSFPSVTMMTAVPAVVAGVPELAIVTPPAPDGSVDAATLVAARLAGVDTVYKVGGAQAVAAVAYGTETIKPALKIVGPGSPWVVAAKRLLSGVIDTGLPAGPSECIVFADDTVNGGLAALDLLIEAEHGPDSSAYLVTHSRRVVEEALAALPDHWSRMTEQRVAFSKTVLTGRSGGIVLTSSVQESYDFINAYAPEHLEILSQDPFAHLSHITEAAEVLMGPHTPVSIANFCLGPNAVLPTSRWARTYGPLSVTDFVKRSSIGYVTASAYPEFAKYAHRLATYEGFSSHANAVSPIREDYLKMASD</sequence>
<dbReference type="Proteomes" id="UP000287447">
    <property type="component" value="Unassembled WGS sequence"/>
</dbReference>
<dbReference type="GO" id="GO:0046872">
    <property type="term" value="F:metal ion binding"/>
    <property type="evidence" value="ECO:0007669"/>
    <property type="project" value="UniProtKB-KW"/>
</dbReference>
<dbReference type="CDD" id="cd06572">
    <property type="entry name" value="Histidinol_dh"/>
    <property type="match status" value="1"/>
</dbReference>
<dbReference type="RefSeq" id="WP_127764203.1">
    <property type="nucleotide sequence ID" value="NZ_SADE01000001.1"/>
</dbReference>
<dbReference type="SUPFAM" id="SSF53720">
    <property type="entry name" value="ALDH-like"/>
    <property type="match status" value="1"/>
</dbReference>
<gene>
    <name evidence="9" type="primary">hisD</name>
    <name evidence="9" type="ORF">EOI86_06080</name>
</gene>
<dbReference type="GO" id="GO:0005829">
    <property type="term" value="C:cytosol"/>
    <property type="evidence" value="ECO:0007669"/>
    <property type="project" value="TreeGrafter"/>
</dbReference>
<dbReference type="EMBL" id="SADE01000001">
    <property type="protein sequence ID" value="RVU38832.1"/>
    <property type="molecule type" value="Genomic_DNA"/>
</dbReference>
<name>A0A3S2W711_9PROT</name>
<dbReference type="GO" id="GO:0051287">
    <property type="term" value="F:NAD binding"/>
    <property type="evidence" value="ECO:0007669"/>
    <property type="project" value="InterPro"/>
</dbReference>
<feature type="active site" description="Proton acceptor" evidence="7">
    <location>
        <position position="334"/>
    </location>
</feature>
<dbReference type="PANTHER" id="PTHR21256:SF2">
    <property type="entry name" value="HISTIDINE BIOSYNTHESIS TRIFUNCTIONAL PROTEIN"/>
    <property type="match status" value="1"/>
</dbReference>
<protein>
    <submittedName>
        <fullName evidence="9">Histidinol dehydrogenase</fullName>
        <ecNumber evidence="9">1.1.1.23</ecNumber>
    </submittedName>
</protein>
<evidence type="ECO:0000256" key="6">
    <source>
        <dbReference type="PIRNR" id="PIRNR000099"/>
    </source>
</evidence>
<comment type="cofactor">
    <cofactor evidence="1">
        <name>Zn(2+)</name>
        <dbReference type="ChEBI" id="CHEBI:29105"/>
    </cofactor>
</comment>
<evidence type="ECO:0000256" key="5">
    <source>
        <dbReference type="ARBA" id="ARBA00023002"/>
    </source>
</evidence>
<accession>A0A3S2W711</accession>
<feature type="active site" description="Proton acceptor" evidence="7">
    <location>
        <position position="333"/>
    </location>
</feature>
<keyword evidence="5 6" id="KW-0560">Oxidoreductase</keyword>
<evidence type="ECO:0000313" key="9">
    <source>
        <dbReference type="EMBL" id="RVU38832.1"/>
    </source>
</evidence>
<evidence type="ECO:0000256" key="8">
    <source>
        <dbReference type="RuleBase" id="RU004175"/>
    </source>
</evidence>
<dbReference type="InterPro" id="IPR016161">
    <property type="entry name" value="Ald_DH/histidinol_DH"/>
</dbReference>
<comment type="similarity">
    <text evidence="2 6 8">Belongs to the histidinol dehydrogenase family.</text>
</comment>
<dbReference type="PRINTS" id="PR00083">
    <property type="entry name" value="HOLDHDRGNASE"/>
</dbReference>
<evidence type="ECO:0000313" key="10">
    <source>
        <dbReference type="Proteomes" id="UP000287447"/>
    </source>
</evidence>
<dbReference type="Pfam" id="PF00815">
    <property type="entry name" value="Histidinol_dh"/>
    <property type="match status" value="1"/>
</dbReference>
<dbReference type="FunFam" id="3.40.50.1980:FF:000001">
    <property type="entry name" value="Histidinol dehydrogenase"/>
    <property type="match status" value="1"/>
</dbReference>
<dbReference type="NCBIfam" id="TIGR00069">
    <property type="entry name" value="hisD"/>
    <property type="match status" value="1"/>
</dbReference>
<keyword evidence="4" id="KW-0862">Zinc</keyword>
<dbReference type="AlphaFoldDB" id="A0A3S2W711"/>
<dbReference type="GO" id="GO:0000105">
    <property type="term" value="P:L-histidine biosynthetic process"/>
    <property type="evidence" value="ECO:0007669"/>
    <property type="project" value="InterPro"/>
</dbReference>
<evidence type="ECO:0000256" key="1">
    <source>
        <dbReference type="ARBA" id="ARBA00001947"/>
    </source>
</evidence>
<dbReference type="InterPro" id="IPR022695">
    <property type="entry name" value="Histidinol_DH_monofunct"/>
</dbReference>
<comment type="caution">
    <text evidence="9">The sequence shown here is derived from an EMBL/GenBank/DDBJ whole genome shotgun (WGS) entry which is preliminary data.</text>
</comment>
<organism evidence="9 10">
    <name type="scientific">Hwanghaeella grinnelliae</name>
    <dbReference type="NCBI Taxonomy" id="2500179"/>
    <lineage>
        <taxon>Bacteria</taxon>
        <taxon>Pseudomonadati</taxon>
        <taxon>Pseudomonadota</taxon>
        <taxon>Alphaproteobacteria</taxon>
        <taxon>Rhodospirillales</taxon>
        <taxon>Rhodospirillaceae</taxon>
        <taxon>Hwanghaeella</taxon>
    </lineage>
</organism>
<dbReference type="GO" id="GO:0004399">
    <property type="term" value="F:histidinol dehydrogenase activity"/>
    <property type="evidence" value="ECO:0007669"/>
    <property type="project" value="UniProtKB-EC"/>
</dbReference>
<dbReference type="Gene3D" id="1.20.5.1300">
    <property type="match status" value="1"/>
</dbReference>
<evidence type="ECO:0000256" key="7">
    <source>
        <dbReference type="PIRSR" id="PIRSR000099-1"/>
    </source>
</evidence>
<dbReference type="OrthoDB" id="9805269at2"/>
<evidence type="ECO:0000256" key="2">
    <source>
        <dbReference type="ARBA" id="ARBA00010178"/>
    </source>
</evidence>
<keyword evidence="10" id="KW-1185">Reference proteome</keyword>
<dbReference type="Gene3D" id="3.40.50.1980">
    <property type="entry name" value="Nitrogenase molybdenum iron protein domain"/>
    <property type="match status" value="2"/>
</dbReference>
<proteinExistence type="inferred from homology"/>
<evidence type="ECO:0000256" key="3">
    <source>
        <dbReference type="ARBA" id="ARBA00022723"/>
    </source>
</evidence>
<reference evidence="10" key="1">
    <citation type="submission" date="2019-01" db="EMBL/GenBank/DDBJ databases">
        <title>Gri0909 isolated from a small marine red alga.</title>
        <authorList>
            <person name="Kim J."/>
            <person name="Jeong S.E."/>
            <person name="Jeon C.O."/>
        </authorList>
    </citation>
    <scope>NUCLEOTIDE SEQUENCE [LARGE SCALE GENOMIC DNA]</scope>
    <source>
        <strain evidence="10">Gri0909</strain>
    </source>
</reference>
<evidence type="ECO:0000256" key="4">
    <source>
        <dbReference type="ARBA" id="ARBA00022833"/>
    </source>
</evidence>
<dbReference type="PANTHER" id="PTHR21256">
    <property type="entry name" value="HISTIDINOL DEHYDROGENASE HDH"/>
    <property type="match status" value="1"/>
</dbReference>